<accession>A0A6P7TG08</accession>
<dbReference type="InterPro" id="IPR050382">
    <property type="entry name" value="MFS_Na/Anion_cotransporter"/>
</dbReference>
<protein>
    <submittedName>
        <fullName evidence="10 11">Sialin-like isoform X1</fullName>
    </submittedName>
</protein>
<evidence type="ECO:0000256" key="5">
    <source>
        <dbReference type="ARBA" id="ARBA00022989"/>
    </source>
</evidence>
<keyword evidence="9" id="KW-1185">Reference proteome</keyword>
<evidence type="ECO:0000256" key="3">
    <source>
        <dbReference type="ARBA" id="ARBA00022692"/>
    </source>
</evidence>
<feature type="transmembrane region" description="Helical" evidence="7">
    <location>
        <begin position="407"/>
        <end position="427"/>
    </location>
</feature>
<dbReference type="FunFam" id="1.20.1250.20:FF:000423">
    <property type="entry name" value="Putative inorganic phosphate cotransporter-like Protein"/>
    <property type="match status" value="1"/>
</dbReference>
<evidence type="ECO:0000313" key="10">
    <source>
        <dbReference type="RefSeq" id="XP_029650294.1"/>
    </source>
</evidence>
<keyword evidence="5 7" id="KW-1133">Transmembrane helix</keyword>
<feature type="transmembrane region" description="Helical" evidence="7">
    <location>
        <begin position="93"/>
        <end position="110"/>
    </location>
</feature>
<dbReference type="RefSeq" id="XP_029650294.1">
    <property type="nucleotide sequence ID" value="XM_029794434.2"/>
</dbReference>
<dbReference type="SUPFAM" id="SSF103473">
    <property type="entry name" value="MFS general substrate transporter"/>
    <property type="match status" value="1"/>
</dbReference>
<dbReference type="Proteomes" id="UP000515154">
    <property type="component" value="Linkage group LG24"/>
</dbReference>
<dbReference type="Gene3D" id="1.20.1250.20">
    <property type="entry name" value="MFS general substrate transporter like domains"/>
    <property type="match status" value="2"/>
</dbReference>
<evidence type="ECO:0000313" key="11">
    <source>
        <dbReference type="RefSeq" id="XP_036368795.1"/>
    </source>
</evidence>
<evidence type="ECO:0000256" key="2">
    <source>
        <dbReference type="ARBA" id="ARBA00022448"/>
    </source>
</evidence>
<keyword evidence="3 7" id="KW-0812">Transmembrane</keyword>
<dbReference type="PANTHER" id="PTHR11662">
    <property type="entry name" value="SOLUTE CARRIER FAMILY 17"/>
    <property type="match status" value="1"/>
</dbReference>
<feature type="transmembrane region" description="Helical" evidence="7">
    <location>
        <begin position="211"/>
        <end position="232"/>
    </location>
</feature>
<keyword evidence="6 7" id="KW-0472">Membrane</keyword>
<feature type="domain" description="Major facilitator superfamily (MFS) profile" evidence="8">
    <location>
        <begin position="23"/>
        <end position="465"/>
    </location>
</feature>
<comment type="subcellular location">
    <subcellularLocation>
        <location evidence="1">Membrane</location>
        <topology evidence="1">Multi-pass membrane protein</topology>
    </subcellularLocation>
</comment>
<feature type="transmembrane region" description="Helical" evidence="7">
    <location>
        <begin position="439"/>
        <end position="460"/>
    </location>
</feature>
<evidence type="ECO:0000256" key="6">
    <source>
        <dbReference type="ARBA" id="ARBA00023136"/>
    </source>
</evidence>
<evidence type="ECO:0000313" key="9">
    <source>
        <dbReference type="Proteomes" id="UP000515154"/>
    </source>
</evidence>
<dbReference type="KEGG" id="osn:115223772"/>
<dbReference type="AlphaFoldDB" id="A0A6P7TG08"/>
<evidence type="ECO:0000313" key="12">
    <source>
        <dbReference type="RefSeq" id="XP_036368796.1"/>
    </source>
</evidence>
<evidence type="ECO:0000256" key="1">
    <source>
        <dbReference type="ARBA" id="ARBA00004141"/>
    </source>
</evidence>
<feature type="transmembrane region" description="Helical" evidence="7">
    <location>
        <begin position="347"/>
        <end position="367"/>
    </location>
</feature>
<keyword evidence="4" id="KW-0769">Symport</keyword>
<name>A0A6P7TG08_9MOLL</name>
<dbReference type="PROSITE" id="PS50850">
    <property type="entry name" value="MFS"/>
    <property type="match status" value="1"/>
</dbReference>
<organism evidence="9 10">
    <name type="scientific">Octopus sinensis</name>
    <name type="common">East Asian common octopus</name>
    <dbReference type="NCBI Taxonomy" id="2607531"/>
    <lineage>
        <taxon>Eukaryota</taxon>
        <taxon>Metazoa</taxon>
        <taxon>Spiralia</taxon>
        <taxon>Lophotrochozoa</taxon>
        <taxon>Mollusca</taxon>
        <taxon>Cephalopoda</taxon>
        <taxon>Coleoidea</taxon>
        <taxon>Octopodiformes</taxon>
        <taxon>Octopoda</taxon>
        <taxon>Incirrata</taxon>
        <taxon>Octopodidae</taxon>
        <taxon>Octopus</taxon>
    </lineage>
</organism>
<dbReference type="RefSeq" id="XP_036368795.1">
    <property type="nucleotide sequence ID" value="XM_036512902.1"/>
</dbReference>
<evidence type="ECO:0000256" key="4">
    <source>
        <dbReference type="ARBA" id="ARBA00022847"/>
    </source>
</evidence>
<proteinExistence type="predicted"/>
<reference evidence="10 11" key="1">
    <citation type="submission" date="2025-08" db="UniProtKB">
        <authorList>
            <consortium name="RefSeq"/>
        </authorList>
    </citation>
    <scope>IDENTIFICATION</scope>
</reference>
<feature type="transmembrane region" description="Helical" evidence="7">
    <location>
        <begin position="373"/>
        <end position="395"/>
    </location>
</feature>
<dbReference type="GO" id="GO:0015293">
    <property type="term" value="F:symporter activity"/>
    <property type="evidence" value="ECO:0007669"/>
    <property type="project" value="UniProtKB-KW"/>
</dbReference>
<dbReference type="PANTHER" id="PTHR11662:SF399">
    <property type="entry name" value="FI19708P1-RELATED"/>
    <property type="match status" value="1"/>
</dbReference>
<gene>
    <name evidence="10 11 12" type="primary">LOC115223772</name>
</gene>
<dbReference type="InterPro" id="IPR011701">
    <property type="entry name" value="MFS"/>
</dbReference>
<keyword evidence="2" id="KW-0813">Transport</keyword>
<evidence type="ECO:0000259" key="8">
    <source>
        <dbReference type="PROSITE" id="PS50850"/>
    </source>
</evidence>
<feature type="transmembrane region" description="Helical" evidence="7">
    <location>
        <begin position="142"/>
        <end position="166"/>
    </location>
</feature>
<dbReference type="GO" id="GO:0016020">
    <property type="term" value="C:membrane"/>
    <property type="evidence" value="ECO:0007669"/>
    <property type="project" value="UniProtKB-SubCell"/>
</dbReference>
<dbReference type="RefSeq" id="XP_036368796.1">
    <property type="nucleotide sequence ID" value="XM_036512903.1"/>
</dbReference>
<feature type="transmembrane region" description="Helical" evidence="7">
    <location>
        <begin position="117"/>
        <end position="136"/>
    </location>
</feature>
<dbReference type="FunFam" id="1.20.1250.20:FF:000003">
    <property type="entry name" value="Solute carrier family 17 member 3"/>
    <property type="match status" value="1"/>
</dbReference>
<feature type="transmembrane region" description="Helical" evidence="7">
    <location>
        <begin position="178"/>
        <end position="205"/>
    </location>
</feature>
<dbReference type="Pfam" id="PF07690">
    <property type="entry name" value="MFS_1"/>
    <property type="match status" value="1"/>
</dbReference>
<sequence>MAKFSSCFGRYCSYRWKLCYICSIAIFLLQTMRVDLSMAFVCMLKTPNRTANDANNTQSTQQCSGLDTHNQSSHETYNGDITWSNNLQANVLAGYYYGYILTNILGGILADKYGAKNILGFSLVSASALTLLYPSLSRISGYFTLVLRILTGLVSGPMFPTVQSLFGRWAPPLESSTLIGLVCSGQLIGSIVCYSISGFLCVYGFDNGWGSIFYIFGGMSLLFSSAWFYFVYDRPELHPSLGQEERSYLNKTVRCKSRVKNIPWKNIWSSSAVWAIVVAHTCYNWTDLTLTLLLPLYMKEALNVETESNGLMSSAPWIGQAISLPLFGRLADFIRSKNCLSTRSIRVLFQTVCFVFSAILFISVGFLKCDQVPLAGFLFLFSGVIWSLYIGGFNVNHVDIAPKYAGVLYGITNTFSSLPGFVAPITARILTPNGTQKEWQIVLALCAGFSVLGAIVYAIMAKGEIQDWAKYEDSSINERESLKLKEGRAIDGDCETV</sequence>
<dbReference type="InterPro" id="IPR020846">
    <property type="entry name" value="MFS_dom"/>
</dbReference>
<dbReference type="InterPro" id="IPR036259">
    <property type="entry name" value="MFS_trans_sf"/>
</dbReference>
<evidence type="ECO:0000256" key="7">
    <source>
        <dbReference type="SAM" id="Phobius"/>
    </source>
</evidence>
<dbReference type="GO" id="GO:0006820">
    <property type="term" value="P:monoatomic anion transport"/>
    <property type="evidence" value="ECO:0007669"/>
    <property type="project" value="TreeGrafter"/>
</dbReference>